<name>A0AAV7QL23_PLEWA</name>
<dbReference type="AlphaFoldDB" id="A0AAV7QL23"/>
<sequence>MKPVARAVPCGMGSSATCTPVPGTPLPTRNMYHLPGATFDSCAKCTRPNVGRSRYTILHSKRTISTDPTLDNSGVTKKGALAHTFQLKQVVIVENVTSSRVTLRLHTSAWNAGEL</sequence>
<keyword evidence="2" id="KW-1185">Reference proteome</keyword>
<proteinExistence type="predicted"/>
<evidence type="ECO:0000313" key="1">
    <source>
        <dbReference type="EMBL" id="KAJ1139976.1"/>
    </source>
</evidence>
<reference evidence="1" key="1">
    <citation type="journal article" date="2022" name="bioRxiv">
        <title>Sequencing and chromosome-scale assembly of the giantPleurodeles waltlgenome.</title>
        <authorList>
            <person name="Brown T."/>
            <person name="Elewa A."/>
            <person name="Iarovenko S."/>
            <person name="Subramanian E."/>
            <person name="Araus A.J."/>
            <person name="Petzold A."/>
            <person name="Susuki M."/>
            <person name="Suzuki K.-i.T."/>
            <person name="Hayashi T."/>
            <person name="Toyoda A."/>
            <person name="Oliveira C."/>
            <person name="Osipova E."/>
            <person name="Leigh N.D."/>
            <person name="Simon A."/>
            <person name="Yun M.H."/>
        </authorList>
    </citation>
    <scope>NUCLEOTIDE SEQUENCE</scope>
    <source>
        <strain evidence="1">20211129_DDA</strain>
        <tissue evidence="1">Liver</tissue>
    </source>
</reference>
<accession>A0AAV7QL23</accession>
<protein>
    <submittedName>
        <fullName evidence="1">Uncharacterized protein</fullName>
    </submittedName>
</protein>
<dbReference type="EMBL" id="JANPWB010000010">
    <property type="protein sequence ID" value="KAJ1139976.1"/>
    <property type="molecule type" value="Genomic_DNA"/>
</dbReference>
<evidence type="ECO:0000313" key="2">
    <source>
        <dbReference type="Proteomes" id="UP001066276"/>
    </source>
</evidence>
<comment type="caution">
    <text evidence="1">The sequence shown here is derived from an EMBL/GenBank/DDBJ whole genome shotgun (WGS) entry which is preliminary data.</text>
</comment>
<organism evidence="1 2">
    <name type="scientific">Pleurodeles waltl</name>
    <name type="common">Iberian ribbed newt</name>
    <dbReference type="NCBI Taxonomy" id="8319"/>
    <lineage>
        <taxon>Eukaryota</taxon>
        <taxon>Metazoa</taxon>
        <taxon>Chordata</taxon>
        <taxon>Craniata</taxon>
        <taxon>Vertebrata</taxon>
        <taxon>Euteleostomi</taxon>
        <taxon>Amphibia</taxon>
        <taxon>Batrachia</taxon>
        <taxon>Caudata</taxon>
        <taxon>Salamandroidea</taxon>
        <taxon>Salamandridae</taxon>
        <taxon>Pleurodelinae</taxon>
        <taxon>Pleurodeles</taxon>
    </lineage>
</organism>
<dbReference type="Proteomes" id="UP001066276">
    <property type="component" value="Chromosome 6"/>
</dbReference>
<gene>
    <name evidence="1" type="ORF">NDU88_006337</name>
</gene>